<feature type="compositionally biased region" description="Polar residues" evidence="1">
    <location>
        <begin position="40"/>
        <end position="60"/>
    </location>
</feature>
<keyword evidence="2" id="KW-0472">Membrane</keyword>
<keyword evidence="2" id="KW-1133">Transmembrane helix</keyword>
<dbReference type="RefSeq" id="WP_254013401.1">
    <property type="nucleotide sequence ID" value="NZ_JAMZMM010000225.1"/>
</dbReference>
<dbReference type="EMBL" id="JAMZMM010000225">
    <property type="protein sequence ID" value="MCP2730645.1"/>
    <property type="molecule type" value="Genomic_DNA"/>
</dbReference>
<protein>
    <submittedName>
        <fullName evidence="3">Uncharacterized protein</fullName>
    </submittedName>
</protein>
<accession>A0AAE3GTV5</accession>
<keyword evidence="4" id="KW-1185">Reference proteome</keyword>
<evidence type="ECO:0000313" key="4">
    <source>
        <dbReference type="Proteomes" id="UP001204953"/>
    </source>
</evidence>
<evidence type="ECO:0000256" key="2">
    <source>
        <dbReference type="SAM" id="Phobius"/>
    </source>
</evidence>
<evidence type="ECO:0000313" key="3">
    <source>
        <dbReference type="EMBL" id="MCP2730645.1"/>
    </source>
</evidence>
<proteinExistence type="predicted"/>
<name>A0AAE3GTV5_9CYAN</name>
<reference evidence="3" key="1">
    <citation type="submission" date="2022-06" db="EMBL/GenBank/DDBJ databases">
        <title>New cyanobacteria of genus Symplocastrum in benthos of Lake Baikal.</title>
        <authorList>
            <person name="Sorokovikova E."/>
            <person name="Tikhonova I."/>
            <person name="Krasnopeev A."/>
            <person name="Evseev P."/>
            <person name="Gladkikh A."/>
            <person name="Belykh O."/>
        </authorList>
    </citation>
    <scope>NUCLEOTIDE SEQUENCE</scope>
    <source>
        <strain evidence="3">BBK-W-15</strain>
    </source>
</reference>
<organism evidence="3 4">
    <name type="scientific">Limnofasciculus baicalensis BBK-W-15</name>
    <dbReference type="NCBI Taxonomy" id="2699891"/>
    <lineage>
        <taxon>Bacteria</taxon>
        <taxon>Bacillati</taxon>
        <taxon>Cyanobacteriota</taxon>
        <taxon>Cyanophyceae</taxon>
        <taxon>Coleofasciculales</taxon>
        <taxon>Coleofasciculaceae</taxon>
        <taxon>Limnofasciculus</taxon>
        <taxon>Limnofasciculus baicalensis</taxon>
    </lineage>
</organism>
<keyword evidence="2" id="KW-0812">Transmembrane</keyword>
<evidence type="ECO:0000256" key="1">
    <source>
        <dbReference type="SAM" id="MobiDB-lite"/>
    </source>
</evidence>
<feature type="transmembrane region" description="Helical" evidence="2">
    <location>
        <begin position="20"/>
        <end position="36"/>
    </location>
</feature>
<comment type="caution">
    <text evidence="3">The sequence shown here is derived from an EMBL/GenBank/DDBJ whole genome shotgun (WGS) entry which is preliminary data.</text>
</comment>
<dbReference type="Proteomes" id="UP001204953">
    <property type="component" value="Unassembled WGS sequence"/>
</dbReference>
<dbReference type="AlphaFoldDB" id="A0AAE3GTV5"/>
<feature type="region of interest" description="Disordered" evidence="1">
    <location>
        <begin position="40"/>
        <end position="141"/>
    </location>
</feature>
<sequence>MNTNGCNSKLVKMYLTSTKLINLTIIIAIVGISSFGCQNSAPKQTKTQASPVTQADTETTGIDPADIPTLPQNVPDDPLLSPTLPENSTDLATQPDPQVDLPKLPETKALSPRKSKPQTVAPKEPETQALLPTPETDAVSPTQKEIKQLLPTDPEIKPLLPSEPEIQSLLPTKPKIQHLSPIKPETPTVFLTPPETQISLLRPPKREASPSSFMDIKNLPDGNYFYGESTESNRPGKEYLVFKKKGDLIIGQQYILQTDNAHCFRGTANSSQINNVKTAYFQPSDNGMQLAFGQMDAIGTNNLHQLGFEKAPDFVADNLQQCIRVFTQEKISMAY</sequence>
<gene>
    <name evidence="3" type="ORF">NJ959_19635</name>
</gene>
<feature type="compositionally biased region" description="Polar residues" evidence="1">
    <location>
        <begin position="84"/>
        <end position="96"/>
    </location>
</feature>